<evidence type="ECO:0000256" key="2">
    <source>
        <dbReference type="ARBA" id="ARBA00022801"/>
    </source>
</evidence>
<dbReference type="InterPro" id="IPR020084">
    <property type="entry name" value="NUDIX_hydrolase_CS"/>
</dbReference>
<dbReference type="EMBL" id="BFAG01000004">
    <property type="protein sequence ID" value="GBF05313.1"/>
    <property type="molecule type" value="Genomic_DNA"/>
</dbReference>
<keyword evidence="2 4" id="KW-0378">Hydrolase</keyword>
<dbReference type="PROSITE" id="PS00893">
    <property type="entry name" value="NUDIX_BOX"/>
    <property type="match status" value="1"/>
</dbReference>
<keyword evidence="5" id="KW-1185">Reference proteome</keyword>
<evidence type="ECO:0000256" key="1">
    <source>
        <dbReference type="ARBA" id="ARBA00001946"/>
    </source>
</evidence>
<dbReference type="PROSITE" id="PS51462">
    <property type="entry name" value="NUDIX"/>
    <property type="match status" value="1"/>
</dbReference>
<dbReference type="OrthoDB" id="511483at2"/>
<dbReference type="Gene3D" id="3.90.79.10">
    <property type="entry name" value="Nucleoside Triphosphate Pyrophosphohydrolase"/>
    <property type="match status" value="1"/>
</dbReference>
<dbReference type="SUPFAM" id="SSF55811">
    <property type="entry name" value="Nudix"/>
    <property type="match status" value="1"/>
</dbReference>
<comment type="caution">
    <text evidence="4">The sequence shown here is derived from an EMBL/GenBank/DDBJ whole genome shotgun (WGS) entry which is preliminary data.</text>
</comment>
<dbReference type="InterPro" id="IPR015797">
    <property type="entry name" value="NUDIX_hydrolase-like_dom_sf"/>
</dbReference>
<proteinExistence type="predicted"/>
<dbReference type="PANTHER" id="PTHR43046:SF16">
    <property type="entry name" value="ADP-RIBOSE PYROPHOSPHATASE YJHB-RELATED"/>
    <property type="match status" value="1"/>
</dbReference>
<evidence type="ECO:0000259" key="3">
    <source>
        <dbReference type="PROSITE" id="PS51462"/>
    </source>
</evidence>
<comment type="cofactor">
    <cofactor evidence="1">
        <name>Mg(2+)</name>
        <dbReference type="ChEBI" id="CHEBI:18420"/>
    </cofactor>
</comment>
<protein>
    <submittedName>
        <fullName evidence="4">NUDIX hydrolase</fullName>
    </submittedName>
</protein>
<evidence type="ECO:0000313" key="4">
    <source>
        <dbReference type="EMBL" id="GBF05313.1"/>
    </source>
</evidence>
<dbReference type="AlphaFoldDB" id="A0A2I9CU16"/>
<dbReference type="RefSeq" id="WP_103128760.1">
    <property type="nucleotide sequence ID" value="NZ_BFAG01000004.1"/>
</dbReference>
<dbReference type="Pfam" id="PF00293">
    <property type="entry name" value="NUDIX"/>
    <property type="match status" value="1"/>
</dbReference>
<accession>A0A2I9CU16</accession>
<dbReference type="PANTHER" id="PTHR43046">
    <property type="entry name" value="GDP-MANNOSE MANNOSYL HYDROLASE"/>
    <property type="match status" value="1"/>
</dbReference>
<organism evidence="4 5">
    <name type="scientific">Deinococcus aerius</name>
    <dbReference type="NCBI Taxonomy" id="200253"/>
    <lineage>
        <taxon>Bacteria</taxon>
        <taxon>Thermotogati</taxon>
        <taxon>Deinococcota</taxon>
        <taxon>Deinococci</taxon>
        <taxon>Deinococcales</taxon>
        <taxon>Deinococcaceae</taxon>
        <taxon>Deinococcus</taxon>
    </lineage>
</organism>
<dbReference type="Proteomes" id="UP000236569">
    <property type="component" value="Unassembled WGS sequence"/>
</dbReference>
<gene>
    <name evidence="4" type="ORF">DAERI_040073</name>
</gene>
<evidence type="ECO:0000313" key="5">
    <source>
        <dbReference type="Proteomes" id="UP000236569"/>
    </source>
</evidence>
<reference evidence="5" key="1">
    <citation type="submission" date="2018-01" db="EMBL/GenBank/DDBJ databases">
        <title>Draft Genome Sequence of the Radioresistant Bacterium Deinococcus aerius TR0125, Isolated from the Higher Atmosphere above Japan.</title>
        <authorList>
            <person name="Satoh K."/>
            <person name="Arai H."/>
            <person name="Sanzen T."/>
            <person name="Kawaguchi Y."/>
            <person name="Hayashi H."/>
            <person name="Yokobori S."/>
            <person name="Yamagishi A."/>
            <person name="Oono Y."/>
            <person name="Narumi I."/>
        </authorList>
    </citation>
    <scope>NUCLEOTIDE SEQUENCE [LARGE SCALE GENOMIC DNA]</scope>
    <source>
        <strain evidence="5">TR0125</strain>
    </source>
</reference>
<dbReference type="GO" id="GO:0016787">
    <property type="term" value="F:hydrolase activity"/>
    <property type="evidence" value="ECO:0007669"/>
    <property type="project" value="UniProtKB-KW"/>
</dbReference>
<dbReference type="InterPro" id="IPR000086">
    <property type="entry name" value="NUDIX_hydrolase_dom"/>
</dbReference>
<sequence length="152" mass="17228">MRHRIGAAGIVLRGDTLLLVRHQRPGLYDFWLPPGGGLEGEESLFETAQREVHEETGLIVRAERLLSLQEIVEPGLRICKSFVLCSEVGGELSLDHRVSDERERLVGAQFLPEEALAGLNVRPDVFRETFWRDWRAGFPAFRYLGLHHATDV</sequence>
<name>A0A2I9CU16_9DEIO</name>
<feature type="domain" description="Nudix hydrolase" evidence="3">
    <location>
        <begin position="2"/>
        <end position="133"/>
    </location>
</feature>